<dbReference type="AlphaFoldDB" id="A0A1N6EE29"/>
<dbReference type="InterPro" id="IPR032808">
    <property type="entry name" value="DoxX"/>
</dbReference>
<dbReference type="OrthoDB" id="121744at2"/>
<evidence type="ECO:0000256" key="4">
    <source>
        <dbReference type="ARBA" id="ARBA00023136"/>
    </source>
</evidence>
<keyword evidence="7" id="KW-1185">Reference proteome</keyword>
<name>A0A1N6EE29_9RHOB</name>
<dbReference type="STRING" id="1217970.SAMN05444002_0657"/>
<protein>
    <submittedName>
        <fullName evidence="6">Putative oxidoreductase</fullName>
    </submittedName>
</protein>
<keyword evidence="2 5" id="KW-0812">Transmembrane</keyword>
<evidence type="ECO:0000256" key="2">
    <source>
        <dbReference type="ARBA" id="ARBA00022692"/>
    </source>
</evidence>
<dbReference type="RefSeq" id="WP_074254816.1">
    <property type="nucleotide sequence ID" value="NZ_FSRL01000001.1"/>
</dbReference>
<dbReference type="GO" id="GO:0016020">
    <property type="term" value="C:membrane"/>
    <property type="evidence" value="ECO:0007669"/>
    <property type="project" value="UniProtKB-SubCell"/>
</dbReference>
<comment type="subcellular location">
    <subcellularLocation>
        <location evidence="1">Membrane</location>
        <topology evidence="1">Multi-pass membrane protein</topology>
    </subcellularLocation>
</comment>
<keyword evidence="4 5" id="KW-0472">Membrane</keyword>
<sequence length="188" mass="20007">MTRLLSLYDAAAARLEAAAPWLIPTLARLVFAGVLLVYYLNSGLSKFGEGLLGLFRPDAGAYVTIFPKAMEAVNYDVSQLSVFHWAVTLAGTWAEVILPVAIVIGLFTRLASLAMIGFVAVQSIVDVYGHGVTGDDIGAWFDAPSGALLLDQRAFWVFTLGVLVLRGAGPLSVDRALISWRGPSVAPA</sequence>
<keyword evidence="3 5" id="KW-1133">Transmembrane helix</keyword>
<proteinExistence type="predicted"/>
<accession>A0A1N6EE29</accession>
<evidence type="ECO:0000256" key="3">
    <source>
        <dbReference type="ARBA" id="ARBA00022989"/>
    </source>
</evidence>
<feature type="transmembrane region" description="Helical" evidence="5">
    <location>
        <begin position="82"/>
        <end position="106"/>
    </location>
</feature>
<gene>
    <name evidence="6" type="ORF">SAMN05444002_0657</name>
</gene>
<dbReference type="EMBL" id="FSRL01000001">
    <property type="protein sequence ID" value="SIN81279.1"/>
    <property type="molecule type" value="Genomic_DNA"/>
</dbReference>
<feature type="transmembrane region" description="Helical" evidence="5">
    <location>
        <begin position="21"/>
        <end position="40"/>
    </location>
</feature>
<evidence type="ECO:0000313" key="7">
    <source>
        <dbReference type="Proteomes" id="UP000184932"/>
    </source>
</evidence>
<evidence type="ECO:0000313" key="6">
    <source>
        <dbReference type="EMBL" id="SIN81279.1"/>
    </source>
</evidence>
<organism evidence="6 7">
    <name type="scientific">Vannielia litorea</name>
    <dbReference type="NCBI Taxonomy" id="1217970"/>
    <lineage>
        <taxon>Bacteria</taxon>
        <taxon>Pseudomonadati</taxon>
        <taxon>Pseudomonadota</taxon>
        <taxon>Alphaproteobacteria</taxon>
        <taxon>Rhodobacterales</taxon>
        <taxon>Paracoccaceae</taxon>
        <taxon>Vannielia</taxon>
    </lineage>
</organism>
<dbReference type="Proteomes" id="UP000184932">
    <property type="component" value="Unassembled WGS sequence"/>
</dbReference>
<evidence type="ECO:0000256" key="5">
    <source>
        <dbReference type="SAM" id="Phobius"/>
    </source>
</evidence>
<dbReference type="Pfam" id="PF07681">
    <property type="entry name" value="DoxX"/>
    <property type="match status" value="1"/>
</dbReference>
<reference evidence="7" key="1">
    <citation type="submission" date="2016-11" db="EMBL/GenBank/DDBJ databases">
        <authorList>
            <person name="Varghese N."/>
            <person name="Submissions S."/>
        </authorList>
    </citation>
    <scope>NUCLEOTIDE SEQUENCE [LARGE SCALE GENOMIC DNA]</scope>
    <source>
        <strain evidence="7">DSM 29440</strain>
    </source>
</reference>
<evidence type="ECO:0000256" key="1">
    <source>
        <dbReference type="ARBA" id="ARBA00004141"/>
    </source>
</evidence>